<gene>
    <name evidence="3" type="ORF">OHC33_010034</name>
</gene>
<evidence type="ECO:0000256" key="1">
    <source>
        <dbReference type="SAM" id="MobiDB-lite"/>
    </source>
</evidence>
<evidence type="ECO:0000313" key="3">
    <source>
        <dbReference type="EMBL" id="KAK5948948.1"/>
    </source>
</evidence>
<dbReference type="AlphaFoldDB" id="A0AAN8E9D3"/>
<protein>
    <submittedName>
        <fullName evidence="3">Uncharacterized protein</fullName>
    </submittedName>
</protein>
<proteinExistence type="predicted"/>
<keyword evidence="2" id="KW-1133">Transmembrane helix</keyword>
<keyword evidence="4" id="KW-1185">Reference proteome</keyword>
<feature type="compositionally biased region" description="Basic and acidic residues" evidence="1">
    <location>
        <begin position="114"/>
        <end position="127"/>
    </location>
</feature>
<feature type="region of interest" description="Disordered" evidence="1">
    <location>
        <begin position="87"/>
        <end position="207"/>
    </location>
</feature>
<keyword evidence="2" id="KW-0472">Membrane</keyword>
<reference evidence="3 4" key="1">
    <citation type="submission" date="2022-12" db="EMBL/GenBank/DDBJ databases">
        <title>Genomic features and morphological characterization of a novel Knufia sp. strain isolated from spacecraft assembly facility.</title>
        <authorList>
            <person name="Teixeira M."/>
            <person name="Chander A.M."/>
            <person name="Stajich J.E."/>
            <person name="Venkateswaran K."/>
        </authorList>
    </citation>
    <scope>NUCLEOTIDE SEQUENCE [LARGE SCALE GENOMIC DNA]</scope>
    <source>
        <strain evidence="3 4">FJI-L2-BK-P2</strain>
    </source>
</reference>
<sequence length="207" mass="22903">MAPSILGASQPFNTAQPSSSTGLSPAITTSSASKMYTLDECVYYVNTSDSQKAVYGIMATSLVINFGVLIWWLRLYCYKRKQCKAEQEVPPEKELDGMSMSDLDVSRSPSLRPRLIDASRKGMRSTEDSYGGRAPPPRKDKEEPVVYRSYNPKPRKEAEDEIDSGRPRRPAKAEASASRSRIDKSPVRDRTKLGASTRGKGKEDSGE</sequence>
<accession>A0AAN8E9D3</accession>
<evidence type="ECO:0000313" key="4">
    <source>
        <dbReference type="Proteomes" id="UP001316803"/>
    </source>
</evidence>
<evidence type="ECO:0000256" key="2">
    <source>
        <dbReference type="SAM" id="Phobius"/>
    </source>
</evidence>
<name>A0AAN8E9D3_9EURO</name>
<feature type="region of interest" description="Disordered" evidence="1">
    <location>
        <begin position="1"/>
        <end position="24"/>
    </location>
</feature>
<feature type="compositionally biased region" description="Basic and acidic residues" evidence="1">
    <location>
        <begin position="180"/>
        <end position="192"/>
    </location>
</feature>
<organism evidence="3 4">
    <name type="scientific">Knufia fluminis</name>
    <dbReference type="NCBI Taxonomy" id="191047"/>
    <lineage>
        <taxon>Eukaryota</taxon>
        <taxon>Fungi</taxon>
        <taxon>Dikarya</taxon>
        <taxon>Ascomycota</taxon>
        <taxon>Pezizomycotina</taxon>
        <taxon>Eurotiomycetes</taxon>
        <taxon>Chaetothyriomycetidae</taxon>
        <taxon>Chaetothyriales</taxon>
        <taxon>Trichomeriaceae</taxon>
        <taxon>Knufia</taxon>
    </lineage>
</organism>
<keyword evidence="2" id="KW-0812">Transmembrane</keyword>
<dbReference type="EMBL" id="JAKLMC020000041">
    <property type="protein sequence ID" value="KAK5948948.1"/>
    <property type="molecule type" value="Genomic_DNA"/>
</dbReference>
<feature type="compositionally biased region" description="Polar residues" evidence="1">
    <location>
        <begin position="10"/>
        <end position="24"/>
    </location>
</feature>
<feature type="compositionally biased region" description="Basic and acidic residues" evidence="1">
    <location>
        <begin position="154"/>
        <end position="166"/>
    </location>
</feature>
<feature type="compositionally biased region" description="Basic and acidic residues" evidence="1">
    <location>
        <begin position="87"/>
        <end position="96"/>
    </location>
</feature>
<comment type="caution">
    <text evidence="3">The sequence shown here is derived from an EMBL/GenBank/DDBJ whole genome shotgun (WGS) entry which is preliminary data.</text>
</comment>
<dbReference type="Proteomes" id="UP001316803">
    <property type="component" value="Unassembled WGS sequence"/>
</dbReference>
<feature type="transmembrane region" description="Helical" evidence="2">
    <location>
        <begin position="53"/>
        <end position="73"/>
    </location>
</feature>